<organism evidence="2 3">
    <name type="scientific">Glaciimonas soli</name>
    <dbReference type="NCBI Taxonomy" id="2590999"/>
    <lineage>
        <taxon>Bacteria</taxon>
        <taxon>Pseudomonadati</taxon>
        <taxon>Pseudomonadota</taxon>
        <taxon>Betaproteobacteria</taxon>
        <taxon>Burkholderiales</taxon>
        <taxon>Oxalobacteraceae</taxon>
        <taxon>Glaciimonas</taxon>
    </lineage>
</organism>
<accession>A0A843YT02</accession>
<comment type="caution">
    <text evidence="2">The sequence shown here is derived from an EMBL/GenBank/DDBJ whole genome shotgun (WGS) entry which is preliminary data.</text>
</comment>
<gene>
    <name evidence="2" type="ORF">GEV47_09125</name>
</gene>
<evidence type="ECO:0000256" key="1">
    <source>
        <dbReference type="SAM" id="SignalP"/>
    </source>
</evidence>
<evidence type="ECO:0008006" key="4">
    <source>
        <dbReference type="Google" id="ProtNLM"/>
    </source>
</evidence>
<dbReference type="InterPro" id="IPR013211">
    <property type="entry name" value="LVIVD"/>
</dbReference>
<dbReference type="RefSeq" id="WP_153234459.1">
    <property type="nucleotide sequence ID" value="NZ_WINI01000004.1"/>
</dbReference>
<dbReference type="Pfam" id="PF08309">
    <property type="entry name" value="LVIVD"/>
    <property type="match status" value="1"/>
</dbReference>
<keyword evidence="1" id="KW-0732">Signal</keyword>
<name>A0A843YT02_9BURK</name>
<protein>
    <recommendedName>
        <fullName evidence="4">LVIVD repeat-containing protein</fullName>
    </recommendedName>
</protein>
<evidence type="ECO:0000313" key="2">
    <source>
        <dbReference type="EMBL" id="MQR00844.1"/>
    </source>
</evidence>
<dbReference type="OrthoDB" id="8375at2"/>
<feature type="chain" id="PRO_5032747200" description="LVIVD repeat-containing protein" evidence="1">
    <location>
        <begin position="33"/>
        <end position="596"/>
    </location>
</feature>
<dbReference type="AlphaFoldDB" id="A0A843YT02"/>
<reference evidence="2 3" key="1">
    <citation type="submission" date="2019-10" db="EMBL/GenBank/DDBJ databases">
        <title>Glaciimonas soli sp. nov., a psychrophilic bacterium isolated from the forest soil of a high elevation mountain in Taiwan.</title>
        <authorList>
            <person name="Wang L.-T."/>
            <person name="Shieh W.Y."/>
        </authorList>
    </citation>
    <scope>NUCLEOTIDE SEQUENCE [LARGE SCALE GENOMIC DNA]</scope>
    <source>
        <strain evidence="2 3">GS1</strain>
    </source>
</reference>
<feature type="signal peptide" evidence="1">
    <location>
        <begin position="1"/>
        <end position="32"/>
    </location>
</feature>
<dbReference type="EMBL" id="WINI01000004">
    <property type="protein sequence ID" value="MQR00844.1"/>
    <property type="molecule type" value="Genomic_DNA"/>
</dbReference>
<sequence>MNGTSSTIKIFSYSTVAVALATLLSGSAYAQAAPAKDATASAVQATPGTPAVQDPYLAAWLRLTPERRPVALVPGVDYGMDTKTGNFVWPKATPEVHNGQSFPGEMKMGDKSTFTKNVKVLAFYPGVGSPFHAWNNIADFNGRRYLYIHDRDYLRIMDVTDPANGKIVFSKGGVWGPKGSTEKFDANNIQDYLGGATIAWSKKLGKPVIVASFEIGRYGLMTEKIDQPDKVAAQRHYNSLKGFKVFVMDGPLPSEWRLLATRTTDYKHPDAPVGQQQGSGSLDAPEYYGGKYMILSAAPDDTYGLTEYPNYLYSPGYQVWDMSDPANPTFVSQIAVPGQILGNADHEQAYLQNPRAGNRTSWMGSRIPIFLPKPLENGGKIGFGAMGGLGLWSFDLSDPKQPKVMGNVNTAPSYAGTEFDNADVSQYARTGFVLTSGYPMNRDCYEPYKDIFVVDAHDPSHMKVATKLPMPTPPEGAPYTSFCQRGGNFGPKRSNAIGQPGGWRQGIIPYSFYSAGVQIFDVKNPEKPTIAGYFVPPLADETELPNYTLGKGVLAMYTEYDRNIMWAFTENGAYALASPLLGKPVMGAPAKPWPSR</sequence>
<evidence type="ECO:0000313" key="3">
    <source>
        <dbReference type="Proteomes" id="UP000451565"/>
    </source>
</evidence>
<proteinExistence type="predicted"/>
<keyword evidence="3" id="KW-1185">Reference proteome</keyword>
<dbReference type="Proteomes" id="UP000451565">
    <property type="component" value="Unassembled WGS sequence"/>
</dbReference>